<dbReference type="Proteomes" id="UP000276133">
    <property type="component" value="Unassembled WGS sequence"/>
</dbReference>
<dbReference type="GO" id="GO:0005634">
    <property type="term" value="C:nucleus"/>
    <property type="evidence" value="ECO:0007669"/>
    <property type="project" value="TreeGrafter"/>
</dbReference>
<organism evidence="6 7">
    <name type="scientific">Brachionus plicatilis</name>
    <name type="common">Marine rotifer</name>
    <name type="synonym">Brachionus muelleri</name>
    <dbReference type="NCBI Taxonomy" id="10195"/>
    <lineage>
        <taxon>Eukaryota</taxon>
        <taxon>Metazoa</taxon>
        <taxon>Spiralia</taxon>
        <taxon>Gnathifera</taxon>
        <taxon>Rotifera</taxon>
        <taxon>Eurotatoria</taxon>
        <taxon>Monogononta</taxon>
        <taxon>Pseudotrocha</taxon>
        <taxon>Ploima</taxon>
        <taxon>Brachionidae</taxon>
        <taxon>Brachionus</taxon>
    </lineage>
</organism>
<dbReference type="PANTHER" id="PTHR47961:SF4">
    <property type="entry name" value="ACTIVATING SIGNAL COINTEGRATOR 1 COMPLEX SUBUNIT 3"/>
    <property type="match status" value="1"/>
</dbReference>
<dbReference type="GO" id="GO:0017111">
    <property type="term" value="F:ribonucleoside triphosphate phosphatase activity"/>
    <property type="evidence" value="ECO:0007669"/>
    <property type="project" value="UniProtKB-EC"/>
</dbReference>
<evidence type="ECO:0000256" key="1">
    <source>
        <dbReference type="ARBA" id="ARBA00022741"/>
    </source>
</evidence>
<dbReference type="OrthoDB" id="5575at2759"/>
<evidence type="ECO:0000313" key="7">
    <source>
        <dbReference type="Proteomes" id="UP000276133"/>
    </source>
</evidence>
<keyword evidence="3 6" id="KW-0347">Helicase</keyword>
<gene>
    <name evidence="6" type="ORF">BpHYR1_029652</name>
</gene>
<protein>
    <submittedName>
        <fullName evidence="6">U5 small nuclear ribonucleo helicase-like protein</fullName>
        <ecNumber evidence="6">3.6.1.15</ecNumber>
    </submittedName>
</protein>
<evidence type="ECO:0000256" key="3">
    <source>
        <dbReference type="ARBA" id="ARBA00022806"/>
    </source>
</evidence>
<proteinExistence type="predicted"/>
<dbReference type="GO" id="GO:0000712">
    <property type="term" value="P:resolution of meiotic recombination intermediates"/>
    <property type="evidence" value="ECO:0007669"/>
    <property type="project" value="TreeGrafter"/>
</dbReference>
<dbReference type="STRING" id="10195.A0A3M7PSX1"/>
<dbReference type="SUPFAM" id="SSF52540">
    <property type="entry name" value="P-loop containing nucleoside triphosphate hydrolases"/>
    <property type="match status" value="1"/>
</dbReference>
<comment type="caution">
    <text evidence="6">The sequence shown here is derived from an EMBL/GenBank/DDBJ whole genome shotgun (WGS) entry which is preliminary data.</text>
</comment>
<keyword evidence="1" id="KW-0547">Nucleotide-binding</keyword>
<dbReference type="PANTHER" id="PTHR47961">
    <property type="entry name" value="DNA POLYMERASE THETA, PUTATIVE (AFU_ORTHOLOGUE AFUA_1G05260)-RELATED"/>
    <property type="match status" value="1"/>
</dbReference>
<dbReference type="GO" id="GO:0005524">
    <property type="term" value="F:ATP binding"/>
    <property type="evidence" value="ECO:0007669"/>
    <property type="project" value="UniProtKB-KW"/>
</dbReference>
<dbReference type="Pfam" id="PF00270">
    <property type="entry name" value="DEAD"/>
    <property type="match status" value="1"/>
</dbReference>
<dbReference type="InterPro" id="IPR011545">
    <property type="entry name" value="DEAD/DEAH_box_helicase_dom"/>
</dbReference>
<evidence type="ECO:0000256" key="2">
    <source>
        <dbReference type="ARBA" id="ARBA00022801"/>
    </source>
</evidence>
<keyword evidence="4" id="KW-0067">ATP-binding</keyword>
<dbReference type="GO" id="GO:0003678">
    <property type="term" value="F:DNA helicase activity"/>
    <property type="evidence" value="ECO:0007669"/>
    <property type="project" value="TreeGrafter"/>
</dbReference>
<feature type="domain" description="DEAD/DEAH-box helicase" evidence="5">
    <location>
        <begin position="147"/>
        <end position="226"/>
    </location>
</feature>
<dbReference type="InterPro" id="IPR027417">
    <property type="entry name" value="P-loop_NTPase"/>
</dbReference>
<reference evidence="6 7" key="1">
    <citation type="journal article" date="2018" name="Sci. Rep.">
        <title>Genomic signatures of local adaptation to the degree of environmental predictability in rotifers.</title>
        <authorList>
            <person name="Franch-Gras L."/>
            <person name="Hahn C."/>
            <person name="Garcia-Roger E.M."/>
            <person name="Carmona M.J."/>
            <person name="Serra M."/>
            <person name="Gomez A."/>
        </authorList>
    </citation>
    <scope>NUCLEOTIDE SEQUENCE [LARGE SCALE GENOMIC DNA]</scope>
    <source>
        <strain evidence="6">HYR1</strain>
    </source>
</reference>
<name>A0A3M7PSX1_BRAPC</name>
<dbReference type="GO" id="GO:0003676">
    <property type="term" value="F:nucleic acid binding"/>
    <property type="evidence" value="ECO:0007669"/>
    <property type="project" value="InterPro"/>
</dbReference>
<dbReference type="EMBL" id="REGN01008960">
    <property type="protein sequence ID" value="RNA02247.1"/>
    <property type="molecule type" value="Genomic_DNA"/>
</dbReference>
<dbReference type="AlphaFoldDB" id="A0A3M7PSX1"/>
<accession>A0A3M7PSX1</accession>
<dbReference type="Gene3D" id="3.40.50.300">
    <property type="entry name" value="P-loop containing nucleotide triphosphate hydrolases"/>
    <property type="match status" value="1"/>
</dbReference>
<keyword evidence="7" id="KW-1185">Reference proteome</keyword>
<dbReference type="EC" id="3.6.1.15" evidence="6"/>
<evidence type="ECO:0000259" key="5">
    <source>
        <dbReference type="Pfam" id="PF00270"/>
    </source>
</evidence>
<evidence type="ECO:0000313" key="6">
    <source>
        <dbReference type="EMBL" id="RNA02247.1"/>
    </source>
</evidence>
<keyword evidence="2 6" id="KW-0378">Hydrolase</keyword>
<dbReference type="InterPro" id="IPR050474">
    <property type="entry name" value="Hel308_SKI2-like"/>
</dbReference>
<evidence type="ECO:0000256" key="4">
    <source>
        <dbReference type="ARBA" id="ARBA00022840"/>
    </source>
</evidence>
<sequence>MAGQILEDRFVAGKLKTAKRLTVCKLVGHKTVQKKNFTSTARRIEIAQFFLAETYSRLNKLNSLSCSLVRVQFASLRSVQFANVNQDNLIDKSWHLDVSATPVKGMLSCKKGHICNKDIAPSCCDTFRERDIDCIWSICSFLYSINQYNIKVAELTGDVQLSKEQIGHTQVIVCTPEKWDIITRKSGGRTYTQLVRLWIIDEIHLLHDERGPVLDMTMHSLKWLMLSFCFMIFEKYRKN</sequence>